<evidence type="ECO:0000313" key="4">
    <source>
        <dbReference type="Proteomes" id="UP000234966"/>
    </source>
</evidence>
<dbReference type="EMBL" id="NMQI01000050">
    <property type="protein sequence ID" value="PMB47933.1"/>
    <property type="molecule type" value="Genomic_DNA"/>
</dbReference>
<dbReference type="Proteomes" id="UP000234966">
    <property type="component" value="Unassembled WGS sequence"/>
</dbReference>
<sequence>MLCAFPDPYPGELVYSICARFQERVQYPSLRSTVEDLFQTKNAIAIFDLPSRLDRLVKGLHPSSCYTADYFIDNHTLLRFYSPFLPLERLKLIRSEMCGNNGSKIHARLGIVAGSIEMPLYLRYCPLCVQEDKEKFGECYWHREHQLSGVEVCPVHGMFLEKSHVSTHNRRHIYEFTSAEQATQQVSPHPVDPFNPCHKILLQIARDVKWLLNDCRIVPGEDVLYQNYRCAVMSNSEWVTKAGRVRVQELLKAVKNFYPDEVLERLQCPINQQIRDNWLVQLVRLTKRFHHPLRHLLLIQFLRYRASEFFEIKKVAMPFGSSPWYCLNPTCKHYKAPVIEQCQITYNQENYQPVGIFACSCGFIYCRNGPDKSPEDAFRYCRVRYYGSVWQESLKAFWSDASLTLKQIGERLGVDYKTVLRQADKLHLSFPRPNTRATATEMCPSLKSSPISYNCMPDTLESYHKQWLEVMAANPEMGRTQLRNQAYTIYAQLYKYDREWLKKHLPPRRTNNATLNVEWESRDAQTVEAVKVAFERILEEGERPTWISRTAISNSLGHPASSWVKKYLNKLPQTTKVLEELAESKEEFAVRRIQWAAQMFRQENVRPQRWQLVRRAGLRKQVRELPLVTEAIVNVLESFKAIDTVSQTDP</sequence>
<evidence type="ECO:0000259" key="1">
    <source>
        <dbReference type="Pfam" id="PF06527"/>
    </source>
</evidence>
<dbReference type="Pfam" id="PF06527">
    <property type="entry name" value="TniQ"/>
    <property type="match status" value="1"/>
</dbReference>
<accession>A0A2N6MMC6</accession>
<organism evidence="3 4">
    <name type="scientific">Fischerella thermalis CCMEE 5330</name>
    <dbReference type="NCBI Taxonomy" id="2019670"/>
    <lineage>
        <taxon>Bacteria</taxon>
        <taxon>Bacillati</taxon>
        <taxon>Cyanobacteriota</taxon>
        <taxon>Cyanophyceae</taxon>
        <taxon>Nostocales</taxon>
        <taxon>Hapalosiphonaceae</taxon>
        <taxon>Fischerella</taxon>
    </lineage>
</organism>
<proteinExistence type="predicted"/>
<evidence type="ECO:0000259" key="2">
    <source>
        <dbReference type="Pfam" id="PF15978"/>
    </source>
</evidence>
<feature type="domain" description="Transposon Tn7 transposition protein TnsD C-terminal" evidence="2">
    <location>
        <begin position="204"/>
        <end position="578"/>
    </location>
</feature>
<dbReference type="RefSeq" id="WP_102206269.1">
    <property type="nucleotide sequence ID" value="NZ_NMQI01000050.1"/>
</dbReference>
<dbReference type="InterPro" id="IPR032750">
    <property type="entry name" value="TnsD_C"/>
</dbReference>
<dbReference type="Pfam" id="PF15978">
    <property type="entry name" value="TnsD"/>
    <property type="match status" value="1"/>
</dbReference>
<comment type="caution">
    <text evidence="3">The sequence shown here is derived from an EMBL/GenBank/DDBJ whole genome shotgun (WGS) entry which is preliminary data.</text>
</comment>
<evidence type="ECO:0000313" key="3">
    <source>
        <dbReference type="EMBL" id="PMB47933.1"/>
    </source>
</evidence>
<reference evidence="3 4" key="1">
    <citation type="submission" date="2017-07" db="EMBL/GenBank/DDBJ databases">
        <title>Genomes of Fischerella (Mastigocladus) sp. strains.</title>
        <authorList>
            <person name="Miller S.R."/>
        </authorList>
    </citation>
    <scope>NUCLEOTIDE SEQUENCE [LARGE SCALE GENOMIC DNA]</scope>
    <source>
        <strain evidence="3 4">CCMEE 5330</strain>
    </source>
</reference>
<dbReference type="AlphaFoldDB" id="A0A2N6MMC6"/>
<protein>
    <submittedName>
        <fullName evidence="3">Uncharacterized protein</fullName>
    </submittedName>
</protein>
<dbReference type="InterPro" id="IPR009492">
    <property type="entry name" value="TniQ"/>
</dbReference>
<name>A0A2N6MMC6_9CYAN</name>
<feature type="domain" description="TniQ" evidence="1">
    <location>
        <begin position="5"/>
        <end position="160"/>
    </location>
</feature>
<gene>
    <name evidence="3" type="ORF">CEN41_02615</name>
</gene>